<proteinExistence type="predicted"/>
<dbReference type="AlphaFoldDB" id="A0A1J4KMJ2"/>
<dbReference type="SUPFAM" id="SSF56672">
    <property type="entry name" value="DNA/RNA polymerases"/>
    <property type="match status" value="1"/>
</dbReference>
<dbReference type="RefSeq" id="XP_068365579.1">
    <property type="nucleotide sequence ID" value="XM_068499746.1"/>
</dbReference>
<evidence type="ECO:0000313" key="1">
    <source>
        <dbReference type="EMBL" id="OHT12443.1"/>
    </source>
</evidence>
<keyword evidence="2" id="KW-1185">Reference proteome</keyword>
<evidence type="ECO:0000313" key="2">
    <source>
        <dbReference type="Proteomes" id="UP000179807"/>
    </source>
</evidence>
<gene>
    <name evidence="1" type="ORF">TRFO_17716</name>
</gene>
<dbReference type="EMBL" id="MLAK01000563">
    <property type="protein sequence ID" value="OHT12443.1"/>
    <property type="molecule type" value="Genomic_DNA"/>
</dbReference>
<dbReference type="PANTHER" id="PTHR48144:SF2">
    <property type="entry name" value="DNA-DIRECTED DNA POLYMERASE"/>
    <property type="match status" value="1"/>
</dbReference>
<sequence>MSRLYTVEGKPKVIQKDQLNMNFLSKQSAYIVEIKITKVNKHFAFPLIVRKVNGLNLNDDNLKENETVNMVVDNITLEDLINFQKIEFELIKGYYWDGKRDYSIQEEIALLTFI</sequence>
<name>A0A1J4KMJ2_9EUKA</name>
<protein>
    <submittedName>
        <fullName evidence="1">Uncharacterized protein</fullName>
    </submittedName>
</protein>
<comment type="caution">
    <text evidence="1">The sequence shown here is derived from an EMBL/GenBank/DDBJ whole genome shotgun (WGS) entry which is preliminary data.</text>
</comment>
<dbReference type="GeneID" id="94834450"/>
<dbReference type="InterPro" id="IPR043502">
    <property type="entry name" value="DNA/RNA_pol_sf"/>
</dbReference>
<accession>A0A1J4KMJ2</accession>
<dbReference type="Proteomes" id="UP000179807">
    <property type="component" value="Unassembled WGS sequence"/>
</dbReference>
<dbReference type="VEuPathDB" id="TrichDB:TRFO_17716"/>
<dbReference type="OrthoDB" id="10625373at2759"/>
<organism evidence="1 2">
    <name type="scientific">Tritrichomonas foetus</name>
    <dbReference type="NCBI Taxonomy" id="1144522"/>
    <lineage>
        <taxon>Eukaryota</taxon>
        <taxon>Metamonada</taxon>
        <taxon>Parabasalia</taxon>
        <taxon>Tritrichomonadida</taxon>
        <taxon>Tritrichomonadidae</taxon>
        <taxon>Tritrichomonas</taxon>
    </lineage>
</organism>
<reference evidence="1" key="1">
    <citation type="submission" date="2016-10" db="EMBL/GenBank/DDBJ databases">
        <authorList>
            <person name="Benchimol M."/>
            <person name="Almeida L.G."/>
            <person name="Vasconcelos A.T."/>
            <person name="Perreira-Neves A."/>
            <person name="Rosa I.A."/>
            <person name="Tasca T."/>
            <person name="Bogo M.R."/>
            <person name="de Souza W."/>
        </authorList>
    </citation>
    <scope>NUCLEOTIDE SEQUENCE [LARGE SCALE GENOMIC DNA]</scope>
    <source>
        <strain evidence="1">K</strain>
    </source>
</reference>
<dbReference type="PANTHER" id="PTHR48144">
    <property type="entry name" value="DNA-DIRECTED DNA POLYMERASE"/>
    <property type="match status" value="1"/>
</dbReference>